<dbReference type="SUPFAM" id="SSF50193">
    <property type="entry name" value="Ribosomal protein L14"/>
    <property type="match status" value="1"/>
</dbReference>
<gene>
    <name evidence="6" type="ORF">C4D60_Mb00t19220</name>
</gene>
<dbReference type="Gene3D" id="3.90.1170.10">
    <property type="entry name" value="Ribosomal protein L10e/L16"/>
    <property type="match status" value="1"/>
</dbReference>
<evidence type="ECO:0000256" key="3">
    <source>
        <dbReference type="ARBA" id="ARBA00022980"/>
    </source>
</evidence>
<dbReference type="InterPro" id="IPR019972">
    <property type="entry name" value="Ribosomal_uL14_CS"/>
</dbReference>
<proteinExistence type="inferred from homology"/>
<dbReference type="PANTHER" id="PTHR12220">
    <property type="entry name" value="50S/60S RIBOSOMAL PROTEIN L16"/>
    <property type="match status" value="1"/>
</dbReference>
<dbReference type="InterPro" id="IPR036853">
    <property type="entry name" value="Ribosomal_uL14_sf"/>
</dbReference>
<keyword evidence="3" id="KW-0689">Ribosomal protein</keyword>
<keyword evidence="7" id="KW-1185">Reference proteome</keyword>
<reference evidence="6 7" key="1">
    <citation type="journal article" date="2019" name="Nat. Plants">
        <title>Genome sequencing of Musa balbisiana reveals subgenome evolution and function divergence in polyploid bananas.</title>
        <authorList>
            <person name="Yao X."/>
        </authorList>
    </citation>
    <scope>NUCLEOTIDE SEQUENCE [LARGE SCALE GENOMIC DNA]</scope>
    <source>
        <strain evidence="7">cv. DH-PKW</strain>
        <tissue evidence="6">Leaves</tissue>
    </source>
</reference>
<dbReference type="STRING" id="52838.A0A4S8I5P6"/>
<evidence type="ECO:0000256" key="5">
    <source>
        <dbReference type="ARBA" id="ARBA00035526"/>
    </source>
</evidence>
<dbReference type="EMBL" id="PYDT01000279">
    <property type="protein sequence ID" value="THU42849.1"/>
    <property type="molecule type" value="Genomic_DNA"/>
</dbReference>
<dbReference type="GO" id="GO:0003735">
    <property type="term" value="F:structural constituent of ribosome"/>
    <property type="evidence" value="ECO:0007669"/>
    <property type="project" value="InterPro"/>
</dbReference>
<dbReference type="AlphaFoldDB" id="A0A4S8I5P6"/>
<organism evidence="6 7">
    <name type="scientific">Musa balbisiana</name>
    <name type="common">Banana</name>
    <dbReference type="NCBI Taxonomy" id="52838"/>
    <lineage>
        <taxon>Eukaryota</taxon>
        <taxon>Viridiplantae</taxon>
        <taxon>Streptophyta</taxon>
        <taxon>Embryophyta</taxon>
        <taxon>Tracheophyta</taxon>
        <taxon>Spermatophyta</taxon>
        <taxon>Magnoliopsida</taxon>
        <taxon>Liliopsida</taxon>
        <taxon>Zingiberales</taxon>
        <taxon>Musaceae</taxon>
        <taxon>Musa</taxon>
    </lineage>
</organism>
<dbReference type="InterPro" id="IPR000114">
    <property type="entry name" value="Ribosomal_uL16_bact-type"/>
</dbReference>
<dbReference type="GO" id="GO:0019843">
    <property type="term" value="F:rRNA binding"/>
    <property type="evidence" value="ECO:0007669"/>
    <property type="project" value="InterPro"/>
</dbReference>
<sequence length="255" mass="28831">MNHFHCEELEEKKKLSVRFCSRDGIKKRPSTITKRTRFRKKKHRGRMKEYLVGAIVICFGRYALQALEPAWITARQIEAGRRAMKRYARRGGKIWLRNSDKPVTVRPAETVWVRGRGSPIWVSVVKPGRILYEMGGVSEAVAKAAISLAASKMPIRTQFVRIADNSGARELMCIRIIGAVIIDMLNGDVIVAVIKEAVPNMPLERSEIIRAVIVRTCKELKRDNGMIIRYDDNAAVVIDQEGNPKGTRFLVAMSD</sequence>
<evidence type="ECO:0000313" key="6">
    <source>
        <dbReference type="EMBL" id="THU42849.1"/>
    </source>
</evidence>
<accession>A0A4S8I5P6</accession>
<dbReference type="PRINTS" id="PR00060">
    <property type="entry name" value="RIBOSOMALL16"/>
</dbReference>
<comment type="similarity">
    <text evidence="1">Belongs to the universal ribosomal protein uL16 family.</text>
</comment>
<protein>
    <recommendedName>
        <fullName evidence="5">50S ribosomal protein L16, chloroplastic</fullName>
    </recommendedName>
</protein>
<dbReference type="CDD" id="cd01433">
    <property type="entry name" value="Ribosomal_L16_L10e"/>
    <property type="match status" value="1"/>
</dbReference>
<comment type="similarity">
    <text evidence="2">Belongs to the universal ribosomal protein uL14 family.</text>
</comment>
<name>A0A4S8I5P6_MUSBA</name>
<dbReference type="InterPro" id="IPR047873">
    <property type="entry name" value="Ribosomal_uL16"/>
</dbReference>
<dbReference type="GO" id="GO:0005762">
    <property type="term" value="C:mitochondrial large ribosomal subunit"/>
    <property type="evidence" value="ECO:0007669"/>
    <property type="project" value="TreeGrafter"/>
</dbReference>
<dbReference type="GO" id="GO:0032543">
    <property type="term" value="P:mitochondrial translation"/>
    <property type="evidence" value="ECO:0007669"/>
    <property type="project" value="TreeGrafter"/>
</dbReference>
<evidence type="ECO:0000313" key="7">
    <source>
        <dbReference type="Proteomes" id="UP000317650"/>
    </source>
</evidence>
<evidence type="ECO:0000256" key="4">
    <source>
        <dbReference type="ARBA" id="ARBA00023274"/>
    </source>
</evidence>
<dbReference type="SMART" id="SM01374">
    <property type="entry name" value="Ribosomal_L14"/>
    <property type="match status" value="1"/>
</dbReference>
<dbReference type="PROSITE" id="PS00049">
    <property type="entry name" value="RIBOSOMAL_L14"/>
    <property type="match status" value="1"/>
</dbReference>
<dbReference type="CDD" id="cd00337">
    <property type="entry name" value="Ribosomal_uL14"/>
    <property type="match status" value="1"/>
</dbReference>
<evidence type="ECO:0000256" key="2">
    <source>
        <dbReference type="ARBA" id="ARBA00010745"/>
    </source>
</evidence>
<comment type="caution">
    <text evidence="6">The sequence shown here is derived from an EMBL/GenBank/DDBJ whole genome shotgun (WGS) entry which is preliminary data.</text>
</comment>
<dbReference type="Pfam" id="PF00252">
    <property type="entry name" value="Ribosomal_L16"/>
    <property type="match status" value="1"/>
</dbReference>
<dbReference type="Gene3D" id="2.40.150.20">
    <property type="entry name" value="Ribosomal protein L14"/>
    <property type="match status" value="1"/>
</dbReference>
<dbReference type="Proteomes" id="UP000317650">
    <property type="component" value="Unassembled WGS sequence"/>
</dbReference>
<dbReference type="InterPro" id="IPR016180">
    <property type="entry name" value="Ribosomal_uL16_dom"/>
</dbReference>
<dbReference type="PANTHER" id="PTHR12220:SF13">
    <property type="entry name" value="LARGE RIBOSOMAL SUBUNIT PROTEIN UL16M"/>
    <property type="match status" value="1"/>
</dbReference>
<dbReference type="NCBIfam" id="TIGR01164">
    <property type="entry name" value="rplP_bact"/>
    <property type="match status" value="1"/>
</dbReference>
<dbReference type="InterPro" id="IPR036920">
    <property type="entry name" value="Ribosomal_uL16_sf"/>
</dbReference>
<dbReference type="InterPro" id="IPR000218">
    <property type="entry name" value="Ribosomal_uL14"/>
</dbReference>
<dbReference type="HAMAP" id="MF_01367">
    <property type="entry name" value="Ribosomal_uL14"/>
    <property type="match status" value="1"/>
</dbReference>
<dbReference type="SUPFAM" id="SSF54686">
    <property type="entry name" value="Ribosomal protein L16p/L10e"/>
    <property type="match status" value="1"/>
</dbReference>
<evidence type="ECO:0000256" key="1">
    <source>
        <dbReference type="ARBA" id="ARBA00008931"/>
    </source>
</evidence>
<keyword evidence="4" id="KW-0687">Ribonucleoprotein</keyword>